<reference evidence="1" key="2">
    <citation type="submission" date="2022-09" db="EMBL/GenBank/DDBJ databases">
        <title>Genome-inferred correspondence between phylogeny and metabolic traits in the wild Drosophila gut microbiome.</title>
        <authorList>
            <person name="Bueno E."/>
            <person name="Blow F."/>
            <person name="Douglas A.E."/>
        </authorList>
    </citation>
    <scope>NUCLEOTIDE SEQUENCE</scope>
    <source>
        <strain evidence="1">Dm-2019-70</strain>
    </source>
</reference>
<dbReference type="Proteomes" id="UP000676478">
    <property type="component" value="Unassembled WGS sequence"/>
</dbReference>
<reference evidence="1" key="1">
    <citation type="submission" date="2020-12" db="EMBL/GenBank/DDBJ databases">
        <authorList>
            <person name="Mcmullen J.G."/>
        </authorList>
    </citation>
    <scope>NUCLEOTIDE SEQUENCE</scope>
    <source>
        <strain evidence="1">Dm-2019-70</strain>
    </source>
</reference>
<dbReference type="RefSeq" id="WP_211756457.1">
    <property type="nucleotide sequence ID" value="NZ_JAERKE010000027.1"/>
</dbReference>
<sequence>MREENTRLALTIVKAIEKRFSEFSAEYPNLKFVLIDNENNIITDVSCNGALVEFRMLANDGSEFLKLRSPNDISIKIKPTKRSIGLN</sequence>
<gene>
    <name evidence="1" type="ORF">JK167_13655</name>
</gene>
<evidence type="ECO:0000313" key="2">
    <source>
        <dbReference type="Proteomes" id="UP000676478"/>
    </source>
</evidence>
<comment type="caution">
    <text evidence="1">The sequence shown here is derived from an EMBL/GenBank/DDBJ whole genome shotgun (WGS) entry which is preliminary data.</text>
</comment>
<name>A0AA41JUQ8_LEVBR</name>
<dbReference type="EMBL" id="JAERKF010000032">
    <property type="protein sequence ID" value="MBS1011844.1"/>
    <property type="molecule type" value="Genomic_DNA"/>
</dbReference>
<proteinExistence type="predicted"/>
<evidence type="ECO:0000313" key="1">
    <source>
        <dbReference type="EMBL" id="MBS1011844.1"/>
    </source>
</evidence>
<accession>A0AA41JUQ8</accession>
<organism evidence="1 2">
    <name type="scientific">Levilactobacillus brevis</name>
    <name type="common">Lactobacillus brevis</name>
    <dbReference type="NCBI Taxonomy" id="1580"/>
    <lineage>
        <taxon>Bacteria</taxon>
        <taxon>Bacillati</taxon>
        <taxon>Bacillota</taxon>
        <taxon>Bacilli</taxon>
        <taxon>Lactobacillales</taxon>
        <taxon>Lactobacillaceae</taxon>
        <taxon>Levilactobacillus</taxon>
    </lineage>
</organism>
<dbReference type="AlphaFoldDB" id="A0AA41JUQ8"/>
<protein>
    <submittedName>
        <fullName evidence="1">Uncharacterized protein</fullName>
    </submittedName>
</protein>